<evidence type="ECO:0000313" key="1">
    <source>
        <dbReference type="EMBL" id="KKN94463.1"/>
    </source>
</evidence>
<proteinExistence type="predicted"/>
<dbReference type="AlphaFoldDB" id="A0A0F9XQ31"/>
<name>A0A0F9XQ31_9ZZZZ</name>
<dbReference type="EMBL" id="LAZR01000078">
    <property type="protein sequence ID" value="KKN94463.1"/>
    <property type="molecule type" value="Genomic_DNA"/>
</dbReference>
<sequence length="89" mass="9504">MRAIILALAIFAASPAYAVTADQCATMRESVTELLTFAKAVALAHAATIRRGNVLGIEIRQFGRALATLDTKKHAALVRVLNDVCPKGR</sequence>
<comment type="caution">
    <text evidence="1">The sequence shown here is derived from an EMBL/GenBank/DDBJ whole genome shotgun (WGS) entry which is preliminary data.</text>
</comment>
<protein>
    <submittedName>
        <fullName evidence="1">Uncharacterized protein</fullName>
    </submittedName>
</protein>
<accession>A0A0F9XQ31</accession>
<reference evidence="1" key="1">
    <citation type="journal article" date="2015" name="Nature">
        <title>Complex archaea that bridge the gap between prokaryotes and eukaryotes.</title>
        <authorList>
            <person name="Spang A."/>
            <person name="Saw J.H."/>
            <person name="Jorgensen S.L."/>
            <person name="Zaremba-Niedzwiedzka K."/>
            <person name="Martijn J."/>
            <person name="Lind A.E."/>
            <person name="van Eijk R."/>
            <person name="Schleper C."/>
            <person name="Guy L."/>
            <person name="Ettema T.J."/>
        </authorList>
    </citation>
    <scope>NUCLEOTIDE SEQUENCE</scope>
</reference>
<gene>
    <name evidence="1" type="ORF">LCGC14_0188110</name>
</gene>
<organism evidence="1">
    <name type="scientific">marine sediment metagenome</name>
    <dbReference type="NCBI Taxonomy" id="412755"/>
    <lineage>
        <taxon>unclassified sequences</taxon>
        <taxon>metagenomes</taxon>
        <taxon>ecological metagenomes</taxon>
    </lineage>
</organism>